<name>A0A1X3HAV2_9BRAD</name>
<keyword evidence="7 10" id="KW-0520">NAD</keyword>
<dbReference type="AlphaFoldDB" id="A0A1X3HAV2"/>
<evidence type="ECO:0000256" key="6">
    <source>
        <dbReference type="ARBA" id="ARBA00018569"/>
    </source>
</evidence>
<dbReference type="InterPro" id="IPR001509">
    <property type="entry name" value="Epimerase_deHydtase"/>
</dbReference>
<dbReference type="Proteomes" id="UP000193553">
    <property type="component" value="Unassembled WGS sequence"/>
</dbReference>
<feature type="domain" description="NAD-dependent epimerase/dehydratase" evidence="11">
    <location>
        <begin position="17"/>
        <end position="264"/>
    </location>
</feature>
<evidence type="ECO:0000256" key="10">
    <source>
        <dbReference type="RuleBase" id="RU366046"/>
    </source>
</evidence>
<evidence type="ECO:0000256" key="9">
    <source>
        <dbReference type="ARBA" id="ARBA00023277"/>
    </source>
</evidence>
<sequence length="339" mass="37125">MEVRTRSLNPPSRLTCLVTGGAGYIGGHTVLALLDAGHQVVVLDDLSTGFRWSVPNNAKLIVGDVGDFDLVCRVIRTEKITSILHFAAKTVVSDSFRDPLGYYLTNAVKTQTLLAAAASETISNFIFSSTAAVYKSSESLVSETQNVQPQSPYGRSKYMAECMIKDVGAAHNMRYAILRYFNVAGADPKGRNGQSTKNATHLIKVAIETALGKRACMEIFGNDYPTVDGFAVRDYIHVADLANAHVLALNRLQEGSESLTVNCGYGRGYSVREVVDVVKAVTGHDFEIRLAPRRTGDLASVVANSEQLRSVGWIPHYDELPTIVRHAYQWELELASERR</sequence>
<dbReference type="Gene3D" id="3.40.50.720">
    <property type="entry name" value="NAD(P)-binding Rossmann-like Domain"/>
    <property type="match status" value="1"/>
</dbReference>
<dbReference type="PANTHER" id="PTHR43725:SF53">
    <property type="entry name" value="UDP-ARABINOSE 4-EPIMERASE 1"/>
    <property type="match status" value="1"/>
</dbReference>
<dbReference type="OrthoDB" id="9801785at2"/>
<evidence type="ECO:0000256" key="2">
    <source>
        <dbReference type="ARBA" id="ARBA00001911"/>
    </source>
</evidence>
<accession>A0A1X3HAV2</accession>
<dbReference type="Gene3D" id="3.90.25.10">
    <property type="entry name" value="UDP-galactose 4-epimerase, domain 1"/>
    <property type="match status" value="1"/>
</dbReference>
<dbReference type="Pfam" id="PF01370">
    <property type="entry name" value="Epimerase"/>
    <property type="match status" value="1"/>
</dbReference>
<dbReference type="EC" id="5.1.3.2" evidence="5 10"/>
<comment type="catalytic activity">
    <reaction evidence="1 10">
        <text>UDP-alpha-D-glucose = UDP-alpha-D-galactose</text>
        <dbReference type="Rhea" id="RHEA:22168"/>
        <dbReference type="ChEBI" id="CHEBI:58885"/>
        <dbReference type="ChEBI" id="CHEBI:66914"/>
        <dbReference type="EC" id="5.1.3.2"/>
    </reaction>
</comment>
<dbReference type="NCBIfam" id="TIGR01179">
    <property type="entry name" value="galE"/>
    <property type="match status" value="1"/>
</dbReference>
<dbReference type="GO" id="GO:0003978">
    <property type="term" value="F:UDP-glucose 4-epimerase activity"/>
    <property type="evidence" value="ECO:0007669"/>
    <property type="project" value="UniProtKB-UniRule"/>
</dbReference>
<evidence type="ECO:0000256" key="1">
    <source>
        <dbReference type="ARBA" id="ARBA00000083"/>
    </source>
</evidence>
<keyword evidence="9 10" id="KW-0119">Carbohydrate metabolism</keyword>
<gene>
    <name evidence="12" type="ORF">BSZ18_09475</name>
</gene>
<evidence type="ECO:0000256" key="8">
    <source>
        <dbReference type="ARBA" id="ARBA00023235"/>
    </source>
</evidence>
<dbReference type="CDD" id="cd05247">
    <property type="entry name" value="UDP_G4E_1_SDR_e"/>
    <property type="match status" value="1"/>
</dbReference>
<dbReference type="PANTHER" id="PTHR43725">
    <property type="entry name" value="UDP-GLUCOSE 4-EPIMERASE"/>
    <property type="match status" value="1"/>
</dbReference>
<comment type="pathway">
    <text evidence="3 10">Carbohydrate metabolism; galactose metabolism.</text>
</comment>
<evidence type="ECO:0000256" key="5">
    <source>
        <dbReference type="ARBA" id="ARBA00013189"/>
    </source>
</evidence>
<dbReference type="SUPFAM" id="SSF51735">
    <property type="entry name" value="NAD(P)-binding Rossmann-fold domains"/>
    <property type="match status" value="1"/>
</dbReference>
<evidence type="ECO:0000256" key="3">
    <source>
        <dbReference type="ARBA" id="ARBA00004947"/>
    </source>
</evidence>
<evidence type="ECO:0000313" key="13">
    <source>
        <dbReference type="Proteomes" id="UP000193553"/>
    </source>
</evidence>
<dbReference type="EMBL" id="NAFI01000159">
    <property type="protein sequence ID" value="OSJ14469.1"/>
    <property type="molecule type" value="Genomic_DNA"/>
</dbReference>
<protein>
    <recommendedName>
        <fullName evidence="6 10">UDP-glucose 4-epimerase</fullName>
        <ecNumber evidence="5 10">5.1.3.2</ecNumber>
    </recommendedName>
</protein>
<evidence type="ECO:0000256" key="4">
    <source>
        <dbReference type="ARBA" id="ARBA00007637"/>
    </source>
</evidence>
<comment type="subunit">
    <text evidence="10">Homodimer.</text>
</comment>
<proteinExistence type="inferred from homology"/>
<organism evidence="12 13">
    <name type="scientific">Bradyrhizobium canariense</name>
    <dbReference type="NCBI Taxonomy" id="255045"/>
    <lineage>
        <taxon>Bacteria</taxon>
        <taxon>Pseudomonadati</taxon>
        <taxon>Pseudomonadota</taxon>
        <taxon>Alphaproteobacteria</taxon>
        <taxon>Hyphomicrobiales</taxon>
        <taxon>Nitrobacteraceae</taxon>
        <taxon>Bradyrhizobium</taxon>
    </lineage>
</organism>
<dbReference type="InterPro" id="IPR036291">
    <property type="entry name" value="NAD(P)-bd_dom_sf"/>
</dbReference>
<reference evidence="12 13" key="1">
    <citation type="submission" date="2017-03" db="EMBL/GenBank/DDBJ databases">
        <title>Whole genome sequences of fourteen strains of Bradyrhizobium canariense and one strain of Bradyrhizobium japonicum isolated from Lupinus (Papilionoideae: Genisteae) species in Algeria.</title>
        <authorList>
            <person name="Crovadore J."/>
            <person name="Chekireb D."/>
            <person name="Brachmann A."/>
            <person name="Chablais R."/>
            <person name="Cochard B."/>
            <person name="Lefort F."/>
        </authorList>
    </citation>
    <scope>NUCLEOTIDE SEQUENCE [LARGE SCALE GENOMIC DNA]</scope>
    <source>
        <strain evidence="12 13">UBMA195</strain>
    </source>
</reference>
<comment type="cofactor">
    <cofactor evidence="2 10">
        <name>NAD(+)</name>
        <dbReference type="ChEBI" id="CHEBI:57540"/>
    </cofactor>
</comment>
<dbReference type="UniPathway" id="UPA00214"/>
<comment type="similarity">
    <text evidence="4 10">Belongs to the NAD(P)-dependent epimerase/dehydratase family.</text>
</comment>
<dbReference type="GO" id="GO:0033499">
    <property type="term" value="P:galactose catabolic process via UDP-galactose, Leloir pathway"/>
    <property type="evidence" value="ECO:0007669"/>
    <property type="project" value="TreeGrafter"/>
</dbReference>
<evidence type="ECO:0000256" key="7">
    <source>
        <dbReference type="ARBA" id="ARBA00023027"/>
    </source>
</evidence>
<keyword evidence="8 10" id="KW-0413">Isomerase</keyword>
<comment type="caution">
    <text evidence="12">The sequence shown here is derived from an EMBL/GenBank/DDBJ whole genome shotgun (WGS) entry which is preliminary data.</text>
</comment>
<evidence type="ECO:0000259" key="11">
    <source>
        <dbReference type="Pfam" id="PF01370"/>
    </source>
</evidence>
<dbReference type="InterPro" id="IPR005886">
    <property type="entry name" value="UDP_G4E"/>
</dbReference>
<evidence type="ECO:0000313" key="12">
    <source>
        <dbReference type="EMBL" id="OSJ14469.1"/>
    </source>
</evidence>